<evidence type="ECO:0000256" key="7">
    <source>
        <dbReference type="RuleBase" id="RU000416"/>
    </source>
</evidence>
<dbReference type="InterPro" id="IPR018117">
    <property type="entry name" value="C5_DNA_meth_AS"/>
</dbReference>
<gene>
    <name evidence="9" type="ORF">SAMN02745131_02919</name>
</gene>
<reference evidence="9 10" key="1">
    <citation type="submission" date="2016-11" db="EMBL/GenBank/DDBJ databases">
        <authorList>
            <person name="Jaros S."/>
            <person name="Januszkiewicz K."/>
            <person name="Wedrychowicz H."/>
        </authorList>
    </citation>
    <scope>NUCLEOTIDE SEQUENCE [LARGE SCALE GENOMIC DNA]</scope>
    <source>
        <strain evidence="9 10">DSM 18119</strain>
    </source>
</reference>
<dbReference type="PROSITE" id="PS00095">
    <property type="entry name" value="C5_MTASE_2"/>
    <property type="match status" value="1"/>
</dbReference>
<keyword evidence="2 6" id="KW-0808">Transferase</keyword>
<dbReference type="NCBIfam" id="TIGR00675">
    <property type="entry name" value="dcm"/>
    <property type="match status" value="1"/>
</dbReference>
<dbReference type="Proteomes" id="UP000184048">
    <property type="component" value="Unassembled WGS sequence"/>
</dbReference>
<dbReference type="GO" id="GO:0003886">
    <property type="term" value="F:DNA (cytosine-5-)-methyltransferase activity"/>
    <property type="evidence" value="ECO:0007669"/>
    <property type="project" value="UniProtKB-EC"/>
</dbReference>
<keyword evidence="10" id="KW-1185">Reference proteome</keyword>
<dbReference type="SUPFAM" id="SSF53335">
    <property type="entry name" value="S-adenosyl-L-methionine-dependent methyltransferases"/>
    <property type="match status" value="1"/>
</dbReference>
<accession>A0A1M5CFL9</accession>
<dbReference type="GO" id="GO:0009307">
    <property type="term" value="P:DNA restriction-modification system"/>
    <property type="evidence" value="ECO:0007669"/>
    <property type="project" value="UniProtKB-KW"/>
</dbReference>
<evidence type="ECO:0000256" key="8">
    <source>
        <dbReference type="RuleBase" id="RU000417"/>
    </source>
</evidence>
<dbReference type="RefSeq" id="WP_072836065.1">
    <property type="nucleotide sequence ID" value="NZ_FQUU01000012.1"/>
</dbReference>
<evidence type="ECO:0000256" key="4">
    <source>
        <dbReference type="ARBA" id="ARBA00022747"/>
    </source>
</evidence>
<keyword evidence="3 6" id="KW-0949">S-adenosyl-L-methionine</keyword>
<dbReference type="PROSITE" id="PS51679">
    <property type="entry name" value="SAM_MT_C5"/>
    <property type="match status" value="1"/>
</dbReference>
<dbReference type="STRING" id="1121884.SAMN02745131_02919"/>
<protein>
    <recommendedName>
        <fullName evidence="8">Cytosine-specific methyltransferase</fullName>
        <ecNumber evidence="8">2.1.1.37</ecNumber>
    </recommendedName>
</protein>
<dbReference type="PANTHER" id="PTHR10629:SF52">
    <property type="entry name" value="DNA (CYTOSINE-5)-METHYLTRANSFERASE 1"/>
    <property type="match status" value="1"/>
</dbReference>
<dbReference type="Gene3D" id="3.90.120.10">
    <property type="entry name" value="DNA Methylase, subunit A, domain 2"/>
    <property type="match status" value="1"/>
</dbReference>
<dbReference type="Pfam" id="PF00145">
    <property type="entry name" value="DNA_methylase"/>
    <property type="match status" value="1"/>
</dbReference>
<dbReference type="Gene3D" id="3.40.50.150">
    <property type="entry name" value="Vaccinia Virus protein VP39"/>
    <property type="match status" value="1"/>
</dbReference>
<evidence type="ECO:0000256" key="3">
    <source>
        <dbReference type="ARBA" id="ARBA00022691"/>
    </source>
</evidence>
<dbReference type="InterPro" id="IPR029063">
    <property type="entry name" value="SAM-dependent_MTases_sf"/>
</dbReference>
<evidence type="ECO:0000256" key="2">
    <source>
        <dbReference type="ARBA" id="ARBA00022679"/>
    </source>
</evidence>
<evidence type="ECO:0000313" key="9">
    <source>
        <dbReference type="EMBL" id="SHF53466.1"/>
    </source>
</evidence>
<dbReference type="PROSITE" id="PS00094">
    <property type="entry name" value="C5_MTASE_1"/>
    <property type="match status" value="1"/>
</dbReference>
<comment type="similarity">
    <text evidence="6 7">Belongs to the class I-like SAM-binding methyltransferase superfamily. C5-methyltransferase family.</text>
</comment>
<dbReference type="InterPro" id="IPR001525">
    <property type="entry name" value="C5_MeTfrase"/>
</dbReference>
<evidence type="ECO:0000256" key="1">
    <source>
        <dbReference type="ARBA" id="ARBA00022603"/>
    </source>
</evidence>
<dbReference type="InterPro" id="IPR050390">
    <property type="entry name" value="C5-Methyltransferase"/>
</dbReference>
<evidence type="ECO:0000256" key="6">
    <source>
        <dbReference type="PROSITE-ProRule" id="PRU01016"/>
    </source>
</evidence>
<comment type="catalytic activity">
    <reaction evidence="5 8">
        <text>a 2'-deoxycytidine in DNA + S-adenosyl-L-methionine = a 5-methyl-2'-deoxycytidine in DNA + S-adenosyl-L-homocysteine + H(+)</text>
        <dbReference type="Rhea" id="RHEA:13681"/>
        <dbReference type="Rhea" id="RHEA-COMP:11369"/>
        <dbReference type="Rhea" id="RHEA-COMP:11370"/>
        <dbReference type="ChEBI" id="CHEBI:15378"/>
        <dbReference type="ChEBI" id="CHEBI:57856"/>
        <dbReference type="ChEBI" id="CHEBI:59789"/>
        <dbReference type="ChEBI" id="CHEBI:85452"/>
        <dbReference type="ChEBI" id="CHEBI:85454"/>
        <dbReference type="EC" id="2.1.1.37"/>
    </reaction>
</comment>
<dbReference type="AlphaFoldDB" id="A0A1M5CFL9"/>
<evidence type="ECO:0000256" key="5">
    <source>
        <dbReference type="ARBA" id="ARBA00047422"/>
    </source>
</evidence>
<dbReference type="PANTHER" id="PTHR10629">
    <property type="entry name" value="CYTOSINE-SPECIFIC METHYLTRANSFERASE"/>
    <property type="match status" value="1"/>
</dbReference>
<dbReference type="EMBL" id="FQUU01000012">
    <property type="protein sequence ID" value="SHF53466.1"/>
    <property type="molecule type" value="Genomic_DNA"/>
</dbReference>
<dbReference type="GO" id="GO:0044027">
    <property type="term" value="P:negative regulation of gene expression via chromosomal CpG island methylation"/>
    <property type="evidence" value="ECO:0007669"/>
    <property type="project" value="TreeGrafter"/>
</dbReference>
<dbReference type="GO" id="GO:0032259">
    <property type="term" value="P:methylation"/>
    <property type="evidence" value="ECO:0007669"/>
    <property type="project" value="UniProtKB-KW"/>
</dbReference>
<dbReference type="EC" id="2.1.1.37" evidence="8"/>
<dbReference type="CDD" id="cd00315">
    <property type="entry name" value="Cyt_C5_DNA_methylase"/>
    <property type="match status" value="1"/>
</dbReference>
<name>A0A1M5CFL9_9BACT</name>
<proteinExistence type="inferred from homology"/>
<dbReference type="InterPro" id="IPR031303">
    <property type="entry name" value="C5_meth_CS"/>
</dbReference>
<organism evidence="9 10">
    <name type="scientific">Flavisolibacter ginsengisoli DSM 18119</name>
    <dbReference type="NCBI Taxonomy" id="1121884"/>
    <lineage>
        <taxon>Bacteria</taxon>
        <taxon>Pseudomonadati</taxon>
        <taxon>Bacteroidota</taxon>
        <taxon>Chitinophagia</taxon>
        <taxon>Chitinophagales</taxon>
        <taxon>Chitinophagaceae</taxon>
        <taxon>Flavisolibacter</taxon>
    </lineage>
</organism>
<evidence type="ECO:0000313" key="10">
    <source>
        <dbReference type="Proteomes" id="UP000184048"/>
    </source>
</evidence>
<dbReference type="OrthoDB" id="32195at2"/>
<keyword evidence="4" id="KW-0680">Restriction system</keyword>
<dbReference type="GO" id="GO:0003677">
    <property type="term" value="F:DNA binding"/>
    <property type="evidence" value="ECO:0007669"/>
    <property type="project" value="TreeGrafter"/>
</dbReference>
<sequence length="362" mass="41508">MKTISLFSGCGGMDFGAEAAGAKVIFSNDIDHDSCETLRKYFPEQEVFEGDVAKLETFPAADLVIGGYPCQSFSLGGKRNPEADPRTKLYLHFVRCVRQVQPKYFVAENVSGLKGLKNGAFFKEQLDEFEKLGYRVSEKLVDAKDYGVPQIRKRLIIVGIRKDLEQKFQFPEPTHGIITKNHPNLIPYASHGEAIKDLPLWPKGEFYERPHDPEGHMSWYYMSRNRKKNWDDPAFTVVANWRHITLHPASPTMKLSWSNLKDGFKQRWDFTDHFEHTKSDPTRPVLKVPRRLSWRECARIQTFPNDFEPVGNVESKFQQIGNAVPPLLAQAVFDHLLSGKGLVAYKEKVTNLKIRQLQIELK</sequence>
<feature type="active site" evidence="6">
    <location>
        <position position="70"/>
    </location>
</feature>
<keyword evidence="1 6" id="KW-0489">Methyltransferase</keyword>
<dbReference type="PRINTS" id="PR00105">
    <property type="entry name" value="C5METTRFRASE"/>
</dbReference>